<dbReference type="STRING" id="905079.L1J9G3"/>
<dbReference type="PRINTS" id="PR00109">
    <property type="entry name" value="TYRKINASE"/>
</dbReference>
<organism evidence="9">
    <name type="scientific">Guillardia theta (strain CCMP2712)</name>
    <name type="common">Cryptophyte</name>
    <dbReference type="NCBI Taxonomy" id="905079"/>
    <lineage>
        <taxon>Eukaryota</taxon>
        <taxon>Cryptophyceae</taxon>
        <taxon>Pyrenomonadales</taxon>
        <taxon>Geminigeraceae</taxon>
        <taxon>Guillardia</taxon>
    </lineage>
</organism>
<dbReference type="EMBL" id="JH993000">
    <property type="protein sequence ID" value="EKX45193.1"/>
    <property type="molecule type" value="Genomic_DNA"/>
</dbReference>
<dbReference type="InterPro" id="IPR000719">
    <property type="entry name" value="Prot_kinase_dom"/>
</dbReference>
<dbReference type="AlphaFoldDB" id="L1J9G3"/>
<dbReference type="PROSITE" id="PS00108">
    <property type="entry name" value="PROTEIN_KINASE_ST"/>
    <property type="match status" value="1"/>
</dbReference>
<dbReference type="SUPFAM" id="SSF56112">
    <property type="entry name" value="Protein kinase-like (PK-like)"/>
    <property type="match status" value="1"/>
</dbReference>
<dbReference type="PIRSF" id="PIRSF000654">
    <property type="entry name" value="Integrin-linked_kinase"/>
    <property type="match status" value="1"/>
</dbReference>
<feature type="non-terminal residue" evidence="9">
    <location>
        <position position="1"/>
    </location>
</feature>
<evidence type="ECO:0000259" key="8">
    <source>
        <dbReference type="PROSITE" id="PS50011"/>
    </source>
</evidence>
<dbReference type="SMART" id="SM00220">
    <property type="entry name" value="S_TKc"/>
    <property type="match status" value="1"/>
</dbReference>
<protein>
    <recommendedName>
        <fullName evidence="8">Protein kinase domain-containing protein</fullName>
    </recommendedName>
</protein>
<evidence type="ECO:0000256" key="4">
    <source>
        <dbReference type="ARBA" id="ARBA00022777"/>
    </source>
</evidence>
<dbReference type="GO" id="GO:0005524">
    <property type="term" value="F:ATP binding"/>
    <property type="evidence" value="ECO:0007669"/>
    <property type="project" value="UniProtKB-UniRule"/>
</dbReference>
<dbReference type="PROSITE" id="PS50011">
    <property type="entry name" value="PROTEIN_KINASE_DOM"/>
    <property type="match status" value="1"/>
</dbReference>
<dbReference type="RefSeq" id="XP_005832173.1">
    <property type="nucleotide sequence ID" value="XM_005832116.1"/>
</dbReference>
<reference evidence="11" key="2">
    <citation type="submission" date="2012-11" db="EMBL/GenBank/DDBJ databases">
        <authorList>
            <person name="Kuo A."/>
            <person name="Curtis B.A."/>
            <person name="Tanifuji G."/>
            <person name="Burki F."/>
            <person name="Gruber A."/>
            <person name="Irimia M."/>
            <person name="Maruyama S."/>
            <person name="Arias M.C."/>
            <person name="Ball S.G."/>
            <person name="Gile G.H."/>
            <person name="Hirakawa Y."/>
            <person name="Hopkins J.F."/>
            <person name="Rensing S.A."/>
            <person name="Schmutz J."/>
            <person name="Symeonidi A."/>
            <person name="Elias M."/>
            <person name="Eveleigh R.J."/>
            <person name="Herman E.K."/>
            <person name="Klute M.J."/>
            <person name="Nakayama T."/>
            <person name="Obornik M."/>
            <person name="Reyes-Prieto A."/>
            <person name="Armbrust E.V."/>
            <person name="Aves S.J."/>
            <person name="Beiko R.G."/>
            <person name="Coutinho P."/>
            <person name="Dacks J.B."/>
            <person name="Durnford D.G."/>
            <person name="Fast N.M."/>
            <person name="Green B.R."/>
            <person name="Grisdale C."/>
            <person name="Hempe F."/>
            <person name="Henrissat B."/>
            <person name="Hoppner M.P."/>
            <person name="Ishida K.-I."/>
            <person name="Kim E."/>
            <person name="Koreny L."/>
            <person name="Kroth P.G."/>
            <person name="Liu Y."/>
            <person name="Malik S.-B."/>
            <person name="Maier U.G."/>
            <person name="McRose D."/>
            <person name="Mock T."/>
            <person name="Neilson J.A."/>
            <person name="Onodera N.T."/>
            <person name="Poole A.M."/>
            <person name="Pritham E.J."/>
            <person name="Richards T.A."/>
            <person name="Rocap G."/>
            <person name="Roy S.W."/>
            <person name="Sarai C."/>
            <person name="Schaack S."/>
            <person name="Shirato S."/>
            <person name="Slamovits C.H."/>
            <person name="Spencer D.F."/>
            <person name="Suzuki S."/>
            <person name="Worden A.Z."/>
            <person name="Zauner S."/>
            <person name="Barry K."/>
            <person name="Bell C."/>
            <person name="Bharti A.K."/>
            <person name="Crow J.A."/>
            <person name="Grimwood J."/>
            <person name="Kramer R."/>
            <person name="Lindquist E."/>
            <person name="Lucas S."/>
            <person name="Salamov A."/>
            <person name="McFadden G.I."/>
            <person name="Lane C.E."/>
            <person name="Keeling P.J."/>
            <person name="Gray M.W."/>
            <person name="Grigoriev I.V."/>
            <person name="Archibald J.M."/>
        </authorList>
    </citation>
    <scope>NUCLEOTIDE SEQUENCE</scope>
    <source>
        <strain evidence="11">CCMP2712</strain>
    </source>
</reference>
<feature type="domain" description="Protein kinase" evidence="8">
    <location>
        <begin position="33"/>
        <end position="293"/>
    </location>
</feature>
<evidence type="ECO:0000313" key="9">
    <source>
        <dbReference type="EMBL" id="EKX45193.1"/>
    </source>
</evidence>
<dbReference type="InterPro" id="IPR051681">
    <property type="entry name" value="Ser/Thr_Kinases-Pseudokinases"/>
</dbReference>
<dbReference type="InterPro" id="IPR017441">
    <property type="entry name" value="Protein_kinase_ATP_BS"/>
</dbReference>
<evidence type="ECO:0000256" key="6">
    <source>
        <dbReference type="PROSITE-ProRule" id="PRU10141"/>
    </source>
</evidence>
<reference evidence="9 11" key="1">
    <citation type="journal article" date="2012" name="Nature">
        <title>Algal genomes reveal evolutionary mosaicism and the fate of nucleomorphs.</title>
        <authorList>
            <consortium name="DOE Joint Genome Institute"/>
            <person name="Curtis B.A."/>
            <person name="Tanifuji G."/>
            <person name="Burki F."/>
            <person name="Gruber A."/>
            <person name="Irimia M."/>
            <person name="Maruyama S."/>
            <person name="Arias M.C."/>
            <person name="Ball S.G."/>
            <person name="Gile G.H."/>
            <person name="Hirakawa Y."/>
            <person name="Hopkins J.F."/>
            <person name="Kuo A."/>
            <person name="Rensing S.A."/>
            <person name="Schmutz J."/>
            <person name="Symeonidi A."/>
            <person name="Elias M."/>
            <person name="Eveleigh R.J."/>
            <person name="Herman E.K."/>
            <person name="Klute M.J."/>
            <person name="Nakayama T."/>
            <person name="Obornik M."/>
            <person name="Reyes-Prieto A."/>
            <person name="Armbrust E.V."/>
            <person name="Aves S.J."/>
            <person name="Beiko R.G."/>
            <person name="Coutinho P."/>
            <person name="Dacks J.B."/>
            <person name="Durnford D.G."/>
            <person name="Fast N.M."/>
            <person name="Green B.R."/>
            <person name="Grisdale C.J."/>
            <person name="Hempel F."/>
            <person name="Henrissat B."/>
            <person name="Hoppner M.P."/>
            <person name="Ishida K."/>
            <person name="Kim E."/>
            <person name="Koreny L."/>
            <person name="Kroth P.G."/>
            <person name="Liu Y."/>
            <person name="Malik S.B."/>
            <person name="Maier U.G."/>
            <person name="McRose D."/>
            <person name="Mock T."/>
            <person name="Neilson J.A."/>
            <person name="Onodera N.T."/>
            <person name="Poole A.M."/>
            <person name="Pritham E.J."/>
            <person name="Richards T.A."/>
            <person name="Rocap G."/>
            <person name="Roy S.W."/>
            <person name="Sarai C."/>
            <person name="Schaack S."/>
            <person name="Shirato S."/>
            <person name="Slamovits C.H."/>
            <person name="Spencer D.F."/>
            <person name="Suzuki S."/>
            <person name="Worden A.Z."/>
            <person name="Zauner S."/>
            <person name="Barry K."/>
            <person name="Bell C."/>
            <person name="Bharti A.K."/>
            <person name="Crow J.A."/>
            <person name="Grimwood J."/>
            <person name="Kramer R."/>
            <person name="Lindquist E."/>
            <person name="Lucas S."/>
            <person name="Salamov A."/>
            <person name="McFadden G.I."/>
            <person name="Lane C.E."/>
            <person name="Keeling P.J."/>
            <person name="Gray M.W."/>
            <person name="Grigoriev I.V."/>
            <person name="Archibald J.M."/>
        </authorList>
    </citation>
    <scope>NUCLEOTIDE SEQUENCE</scope>
    <source>
        <strain evidence="9 11">CCMP2712</strain>
    </source>
</reference>
<dbReference type="Gene3D" id="1.10.510.10">
    <property type="entry name" value="Transferase(Phosphotransferase) domain 1"/>
    <property type="match status" value="1"/>
</dbReference>
<reference evidence="10" key="3">
    <citation type="submission" date="2016-03" db="UniProtKB">
        <authorList>
            <consortium name="EnsemblProtists"/>
        </authorList>
    </citation>
    <scope>IDENTIFICATION</scope>
</reference>
<dbReference type="GeneID" id="17301896"/>
<evidence type="ECO:0000256" key="1">
    <source>
        <dbReference type="ARBA" id="ARBA00022527"/>
    </source>
</evidence>
<dbReference type="HOGENOM" id="CLU_000288_7_35_1"/>
<gene>
    <name evidence="9" type="ORF">GUITHDRAFT_71567</name>
</gene>
<dbReference type="PROSITE" id="PS00107">
    <property type="entry name" value="PROTEIN_KINASE_ATP"/>
    <property type="match status" value="1"/>
</dbReference>
<evidence type="ECO:0000256" key="2">
    <source>
        <dbReference type="ARBA" id="ARBA00022679"/>
    </source>
</evidence>
<dbReference type="PANTHER" id="PTHR44329:SF288">
    <property type="entry name" value="MITOGEN-ACTIVATED PROTEIN KINASE KINASE KINASE 20"/>
    <property type="match status" value="1"/>
</dbReference>
<evidence type="ECO:0000256" key="3">
    <source>
        <dbReference type="ARBA" id="ARBA00022741"/>
    </source>
</evidence>
<keyword evidence="11" id="KW-1185">Reference proteome</keyword>
<evidence type="ECO:0000313" key="10">
    <source>
        <dbReference type="EnsemblProtists" id="EKX45193"/>
    </source>
</evidence>
<dbReference type="InterPro" id="IPR011009">
    <property type="entry name" value="Kinase-like_dom_sf"/>
</dbReference>
<evidence type="ECO:0000313" key="11">
    <source>
        <dbReference type="Proteomes" id="UP000011087"/>
    </source>
</evidence>
<sequence length="293" mass="32502">MLICAGVGYCYVLRKAAEADSVWLVSANEIELEETDEILGQGTYGEVIRANFRGTPVAVKRVVARRMKGAGGTGSSLRSGSMEIMRILSRLRHPCIITIMGAVIDSKMDPLIVLELMELGSLHSLIHNQTLLLEVDMFVWMLLDVVQGVRFLHSSKPQVIHGDLKSKNVLVDSNLRAKVADFGLSLVKRVSFWEEASEGTGTIAWMAPELLHGGNNSPQSDIYSFGIILNEVFSREEPYQGEDLKAVMVEVMNLQRTEMKRPVIAECCPADVKGLIRDCWNKETDLRPSLAEI</sequence>
<comment type="similarity">
    <text evidence="7">Belongs to the protein kinase superfamily.</text>
</comment>
<dbReference type="OMA" id="VRDINIM"/>
<dbReference type="eggNOG" id="KOG0192">
    <property type="taxonomic scope" value="Eukaryota"/>
</dbReference>
<dbReference type="OrthoDB" id="10261027at2759"/>
<dbReference type="EnsemblProtists" id="EKX45193">
    <property type="protein sequence ID" value="EKX45193"/>
    <property type="gene ID" value="GUITHDRAFT_71567"/>
</dbReference>
<evidence type="ECO:0000256" key="5">
    <source>
        <dbReference type="ARBA" id="ARBA00022840"/>
    </source>
</evidence>
<feature type="binding site" evidence="6">
    <location>
        <position position="60"/>
    </location>
    <ligand>
        <name>ATP</name>
        <dbReference type="ChEBI" id="CHEBI:30616"/>
    </ligand>
</feature>
<dbReference type="PANTHER" id="PTHR44329">
    <property type="entry name" value="SERINE/THREONINE-PROTEIN KINASE TNNI3K-RELATED"/>
    <property type="match status" value="1"/>
</dbReference>
<dbReference type="Proteomes" id="UP000011087">
    <property type="component" value="Unassembled WGS sequence"/>
</dbReference>
<keyword evidence="5 6" id="KW-0067">ATP-binding</keyword>
<keyword evidence="3 6" id="KW-0547">Nucleotide-binding</keyword>
<keyword evidence="2" id="KW-0808">Transferase</keyword>
<dbReference type="InterPro" id="IPR008271">
    <property type="entry name" value="Ser/Thr_kinase_AS"/>
</dbReference>
<dbReference type="PaxDb" id="55529-EKX45193"/>
<keyword evidence="4" id="KW-0418">Kinase</keyword>
<accession>L1J9G3</accession>
<evidence type="ECO:0000256" key="7">
    <source>
        <dbReference type="RuleBase" id="RU000304"/>
    </source>
</evidence>
<dbReference type="InterPro" id="IPR001245">
    <property type="entry name" value="Ser-Thr/Tyr_kinase_cat_dom"/>
</dbReference>
<dbReference type="GO" id="GO:0004674">
    <property type="term" value="F:protein serine/threonine kinase activity"/>
    <property type="evidence" value="ECO:0007669"/>
    <property type="project" value="UniProtKB-KW"/>
</dbReference>
<proteinExistence type="inferred from homology"/>
<dbReference type="Pfam" id="PF07714">
    <property type="entry name" value="PK_Tyr_Ser-Thr"/>
    <property type="match status" value="1"/>
</dbReference>
<dbReference type="KEGG" id="gtt:GUITHDRAFT_71567"/>
<keyword evidence="1 7" id="KW-0723">Serine/threonine-protein kinase</keyword>
<name>L1J9G3_GUITC</name>